<gene>
    <name evidence="3" type="ORF">BKA21_001343</name>
    <name evidence="2" type="ORF">Col01nite_03590</name>
</gene>
<dbReference type="SUPFAM" id="SSF52540">
    <property type="entry name" value="P-loop containing nucleoside triphosphate hydrolases"/>
    <property type="match status" value="1"/>
</dbReference>
<dbReference type="Proteomes" id="UP000577956">
    <property type="component" value="Unassembled WGS sequence"/>
</dbReference>
<evidence type="ECO:0000313" key="3">
    <source>
        <dbReference type="EMBL" id="NYD85794.1"/>
    </source>
</evidence>
<reference evidence="3 4" key="1">
    <citation type="submission" date="2020-07" db="EMBL/GenBank/DDBJ databases">
        <title>Sequencing the genomes of 1000 actinobacteria strains.</title>
        <authorList>
            <person name="Klenk H.-P."/>
        </authorList>
    </citation>
    <scope>NUCLEOTIDE SEQUENCE [LARGE SCALE GENOMIC DNA]</scope>
    <source>
        <strain evidence="3 4">DSM 24482</strain>
    </source>
</reference>
<organism evidence="3 4">
    <name type="scientific">Cellulomonas oligotrophica</name>
    <dbReference type="NCBI Taxonomy" id="931536"/>
    <lineage>
        <taxon>Bacteria</taxon>
        <taxon>Bacillati</taxon>
        <taxon>Actinomycetota</taxon>
        <taxon>Actinomycetes</taxon>
        <taxon>Micrococcales</taxon>
        <taxon>Cellulomonadaceae</taxon>
        <taxon>Cellulomonas</taxon>
    </lineage>
</organism>
<dbReference type="PANTHER" id="PTHR43603">
    <property type="entry name" value="COBW DOMAIN-CONTAINING PROTEIN DDB_G0274527"/>
    <property type="match status" value="1"/>
</dbReference>
<keyword evidence="5" id="KW-1185">Reference proteome</keyword>
<dbReference type="Gene3D" id="3.40.50.300">
    <property type="entry name" value="P-loop containing nucleotide triphosphate hydrolases"/>
    <property type="match status" value="1"/>
</dbReference>
<dbReference type="InterPro" id="IPR051927">
    <property type="entry name" value="Zn_Chap_cDPG_Synth"/>
</dbReference>
<dbReference type="RefSeq" id="WP_140457542.1">
    <property type="nucleotide sequence ID" value="NZ_BAABFI010000002.1"/>
</dbReference>
<evidence type="ECO:0000259" key="1">
    <source>
        <dbReference type="Pfam" id="PF02492"/>
    </source>
</evidence>
<dbReference type="InterPro" id="IPR027417">
    <property type="entry name" value="P-loop_NTPase"/>
</dbReference>
<proteinExistence type="predicted"/>
<dbReference type="Pfam" id="PF02492">
    <property type="entry name" value="cobW"/>
    <property type="match status" value="1"/>
</dbReference>
<dbReference type="EMBL" id="BONN01000001">
    <property type="protein sequence ID" value="GIG31200.1"/>
    <property type="molecule type" value="Genomic_DNA"/>
</dbReference>
<reference evidence="2 5" key="2">
    <citation type="submission" date="2021-01" db="EMBL/GenBank/DDBJ databases">
        <title>Whole genome shotgun sequence of Cellulomonas oligotrophica NBRC 109435.</title>
        <authorList>
            <person name="Komaki H."/>
            <person name="Tamura T."/>
        </authorList>
    </citation>
    <scope>NUCLEOTIDE SEQUENCE [LARGE SCALE GENOMIC DNA]</scope>
    <source>
        <strain evidence="2 5">NBRC 109435</strain>
    </source>
</reference>
<feature type="domain" description="CobW/HypB/UreG nucleotide-binding" evidence="1">
    <location>
        <begin position="7"/>
        <end position="187"/>
    </location>
</feature>
<dbReference type="InterPro" id="IPR003495">
    <property type="entry name" value="CobW/HypB/UreG_nucleotide-bd"/>
</dbReference>
<evidence type="ECO:0000313" key="5">
    <source>
        <dbReference type="Proteomes" id="UP000618382"/>
    </source>
</evidence>
<comment type="caution">
    <text evidence="3">The sequence shown here is derived from an EMBL/GenBank/DDBJ whole genome shotgun (WGS) entry which is preliminary data.</text>
</comment>
<dbReference type="EMBL" id="JACCBK010000001">
    <property type="protein sequence ID" value="NYD85794.1"/>
    <property type="molecule type" value="Genomic_DNA"/>
</dbReference>
<accession>A0A7Y9FEC7</accession>
<name>A0A7Y9FEC7_9CELL</name>
<dbReference type="AlphaFoldDB" id="A0A7Y9FEC7"/>
<dbReference type="Proteomes" id="UP000618382">
    <property type="component" value="Unassembled WGS sequence"/>
</dbReference>
<sequence length="369" mass="38316">MSLTLIPLSGFLGAGKTTAMVAAARLLESSGRTVALITNDQGTDLVDTATARSRGALVDEVTGGCFCCRFDDLAALVDRIAAGGTVDTVMIEAVGSCTDLQATVVRPLRQIYGDALVVAPLTTVVDPFRLQAFSAAWAAGEDSELAYLFDHQLAEADVIAVSKADVAGPARTAAAVEAVRARYPRAQVVPCSSVTGDGLDALVDAWSQQSAAAWDVPIDYDRYAAAEAGLAWLNQRFVVAGVDGDTFDAELWSRTLMETLREACDAGGHVVGHVKLRTTTPAGDVKISLVGGGSVLDETVDEPAVQATAVLNTRVECEPEQMDAMLTAAVQAADLLAVSTTVRDGAAVSFKPGYPTPVHRVPAAASAHA</sequence>
<evidence type="ECO:0000313" key="4">
    <source>
        <dbReference type="Proteomes" id="UP000577956"/>
    </source>
</evidence>
<evidence type="ECO:0000313" key="2">
    <source>
        <dbReference type="EMBL" id="GIG31200.1"/>
    </source>
</evidence>
<dbReference type="PANTHER" id="PTHR43603:SF1">
    <property type="entry name" value="ZINC-REGULATED GTPASE METALLOPROTEIN ACTIVATOR 1"/>
    <property type="match status" value="1"/>
</dbReference>
<protein>
    <submittedName>
        <fullName evidence="2">Cobalamin synthesis protein P47K</fullName>
    </submittedName>
    <submittedName>
        <fullName evidence="3">G3E family GTPase</fullName>
    </submittedName>
</protein>